<evidence type="ECO:0000256" key="6">
    <source>
        <dbReference type="SAM" id="Phobius"/>
    </source>
</evidence>
<dbReference type="InterPro" id="IPR021852">
    <property type="entry name" value="DUF3456"/>
</dbReference>
<keyword evidence="3" id="KW-0106">Calcium</keyword>
<name>A0A0M3IRR1_ASCLU</name>
<dbReference type="Gene3D" id="2.10.25.10">
    <property type="entry name" value="Laminin"/>
    <property type="match status" value="1"/>
</dbReference>
<feature type="signal peptide" evidence="7">
    <location>
        <begin position="1"/>
        <end position="22"/>
    </location>
</feature>
<dbReference type="InterPro" id="IPR002049">
    <property type="entry name" value="LE_dom"/>
</dbReference>
<keyword evidence="6" id="KW-0812">Transmembrane</keyword>
<evidence type="ECO:0000256" key="7">
    <source>
        <dbReference type="SAM" id="SignalP"/>
    </source>
</evidence>
<dbReference type="InterPro" id="IPR001881">
    <property type="entry name" value="EGF-like_Ca-bd_dom"/>
</dbReference>
<proteinExistence type="inferred from homology"/>
<feature type="chain" id="PRO_5005657428" evidence="7">
    <location>
        <begin position="23"/>
        <end position="380"/>
    </location>
</feature>
<dbReference type="PROSITE" id="PS01187">
    <property type="entry name" value="EGF_CA"/>
    <property type="match status" value="1"/>
</dbReference>
<dbReference type="PROSITE" id="PS50026">
    <property type="entry name" value="EGF_3"/>
    <property type="match status" value="1"/>
</dbReference>
<dbReference type="PROSITE" id="PS01248">
    <property type="entry name" value="EGF_LAM_1"/>
    <property type="match status" value="1"/>
</dbReference>
<evidence type="ECO:0000256" key="5">
    <source>
        <dbReference type="PROSITE-ProRule" id="PRU00076"/>
    </source>
</evidence>
<dbReference type="InterPro" id="IPR018097">
    <property type="entry name" value="EGF_Ca-bd_CS"/>
</dbReference>
<dbReference type="Pfam" id="PF11938">
    <property type="entry name" value="DUF3456"/>
    <property type="match status" value="2"/>
</dbReference>
<keyword evidence="6" id="KW-1133">Transmembrane helix</keyword>
<dbReference type="CDD" id="cd00054">
    <property type="entry name" value="EGF_CA"/>
    <property type="match status" value="1"/>
</dbReference>
<feature type="domain" description="EGF-like" evidence="8">
    <location>
        <begin position="156"/>
        <end position="195"/>
    </location>
</feature>
<dbReference type="PROSITE" id="PS00022">
    <property type="entry name" value="EGF_1"/>
    <property type="match status" value="1"/>
</dbReference>
<dbReference type="GO" id="GO:0005509">
    <property type="term" value="F:calcium ion binding"/>
    <property type="evidence" value="ECO:0007669"/>
    <property type="project" value="InterPro"/>
</dbReference>
<dbReference type="InterPro" id="IPR006212">
    <property type="entry name" value="Furin_repeat"/>
</dbReference>
<evidence type="ECO:0000256" key="2">
    <source>
        <dbReference type="ARBA" id="ARBA00022536"/>
    </source>
</evidence>
<dbReference type="SMART" id="SM00179">
    <property type="entry name" value="EGF_CA"/>
    <property type="match status" value="1"/>
</dbReference>
<keyword evidence="4 5" id="KW-1015">Disulfide bond</keyword>
<protein>
    <submittedName>
        <fullName evidence="10">EGF-like domain-containing protein</fullName>
    </submittedName>
</protein>
<dbReference type="PROSITE" id="PS00010">
    <property type="entry name" value="ASX_HYDROXYL"/>
    <property type="match status" value="1"/>
</dbReference>
<keyword evidence="9" id="KW-1185">Reference proteome</keyword>
<dbReference type="WBParaSite" id="ALUE_0002143901-mRNA-1">
    <property type="protein sequence ID" value="ALUE_0002143901-mRNA-1"/>
    <property type="gene ID" value="ALUE_0002143901"/>
</dbReference>
<evidence type="ECO:0000256" key="4">
    <source>
        <dbReference type="ARBA" id="ARBA00023157"/>
    </source>
</evidence>
<keyword evidence="6" id="KW-0472">Membrane</keyword>
<dbReference type="AlphaFoldDB" id="A0A0M3IRR1"/>
<dbReference type="Pfam" id="PF07645">
    <property type="entry name" value="EGF_CA"/>
    <property type="match status" value="1"/>
</dbReference>
<comment type="caution">
    <text evidence="5">Lacks conserved residue(s) required for the propagation of feature annotation.</text>
</comment>
<keyword evidence="2 5" id="KW-0245">EGF-like domain</keyword>
<sequence length="380" mass="43135">MRNRVCDVMCFIIFIALLPAYALNLENDKCKYCSLIVETFKTGMKKTENQHFAGGNTEWEEKKLGKFAKSETRLVEIMEYLCKLRNVDEFTKRKFDGVKEIEFKCQQLVEEHEEAIENWYFHKQNSDPDMFAWLCYDKLNLCCPEGRYGKDCKPCPGVEKGLPACFGRGTCHGEGSREGKGRCECQKGYVGFMCSNCDANYFVAAQTPNSIECKECHAACTGGCDKEGPSGCKACRSGWMMDPNEGCKDINECEDDRRCTEEHTVCVNTEGSFECRCIADYVRDTNGTCVLDVQGNNFFCLSFLCYQFGVAVFLYYFCTFFLFSSAKRFLCWSNLLVYAPVCSPFTASSRKSKGVKYDTYHPSAPPNFIYPDSSLSAFES</sequence>
<dbReference type="Proteomes" id="UP000036681">
    <property type="component" value="Unplaced"/>
</dbReference>
<dbReference type="SMART" id="SM00181">
    <property type="entry name" value="EGF"/>
    <property type="match status" value="2"/>
</dbReference>
<evidence type="ECO:0000259" key="8">
    <source>
        <dbReference type="PROSITE" id="PS50026"/>
    </source>
</evidence>
<accession>A0A0M3IRR1</accession>
<dbReference type="InterPro" id="IPR049883">
    <property type="entry name" value="NOTCH1_EGF-like"/>
</dbReference>
<comment type="similarity">
    <text evidence="1">Belongs to the CRELD family.</text>
</comment>
<dbReference type="SMART" id="SM00261">
    <property type="entry name" value="FU"/>
    <property type="match status" value="1"/>
</dbReference>
<feature type="transmembrane region" description="Helical" evidence="6">
    <location>
        <begin position="301"/>
        <end position="323"/>
    </location>
</feature>
<feature type="disulfide bond" evidence="5">
    <location>
        <begin position="185"/>
        <end position="194"/>
    </location>
</feature>
<dbReference type="SUPFAM" id="SSF57196">
    <property type="entry name" value="EGF/Laminin"/>
    <property type="match status" value="1"/>
</dbReference>
<organism evidence="9 10">
    <name type="scientific">Ascaris lumbricoides</name>
    <name type="common">Giant roundworm</name>
    <dbReference type="NCBI Taxonomy" id="6252"/>
    <lineage>
        <taxon>Eukaryota</taxon>
        <taxon>Metazoa</taxon>
        <taxon>Ecdysozoa</taxon>
        <taxon>Nematoda</taxon>
        <taxon>Chromadorea</taxon>
        <taxon>Rhabditida</taxon>
        <taxon>Spirurina</taxon>
        <taxon>Ascaridomorpha</taxon>
        <taxon>Ascaridoidea</taxon>
        <taxon>Ascarididae</taxon>
        <taxon>Ascaris</taxon>
    </lineage>
</organism>
<evidence type="ECO:0000256" key="1">
    <source>
        <dbReference type="ARBA" id="ARBA00005897"/>
    </source>
</evidence>
<evidence type="ECO:0000313" key="10">
    <source>
        <dbReference type="WBParaSite" id="ALUE_0002143901-mRNA-1"/>
    </source>
</evidence>
<dbReference type="InterPro" id="IPR000152">
    <property type="entry name" value="EGF-type_Asp/Asn_hydroxyl_site"/>
</dbReference>
<evidence type="ECO:0000256" key="3">
    <source>
        <dbReference type="ARBA" id="ARBA00022837"/>
    </source>
</evidence>
<dbReference type="InterPro" id="IPR000742">
    <property type="entry name" value="EGF"/>
</dbReference>
<evidence type="ECO:0000313" key="9">
    <source>
        <dbReference type="Proteomes" id="UP000036681"/>
    </source>
</evidence>
<reference evidence="10" key="1">
    <citation type="submission" date="2017-02" db="UniProtKB">
        <authorList>
            <consortium name="WormBaseParasite"/>
        </authorList>
    </citation>
    <scope>IDENTIFICATION</scope>
</reference>
<keyword evidence="7" id="KW-0732">Signal</keyword>